<feature type="domain" description="Protein kinase" evidence="7">
    <location>
        <begin position="18"/>
        <end position="305"/>
    </location>
</feature>
<keyword evidence="6" id="KW-0812">Transmembrane</keyword>
<keyword evidence="6" id="KW-0472">Membrane</keyword>
<dbReference type="InterPro" id="IPR000719">
    <property type="entry name" value="Prot_kinase_dom"/>
</dbReference>
<organism evidence="8 9">
    <name type="scientific">Pendulispora albinea</name>
    <dbReference type="NCBI Taxonomy" id="2741071"/>
    <lineage>
        <taxon>Bacteria</taxon>
        <taxon>Pseudomonadati</taxon>
        <taxon>Myxococcota</taxon>
        <taxon>Myxococcia</taxon>
        <taxon>Myxococcales</taxon>
        <taxon>Sorangiineae</taxon>
        <taxon>Pendulisporaceae</taxon>
        <taxon>Pendulispora</taxon>
    </lineage>
</organism>
<keyword evidence="8" id="KW-0723">Serine/threonine-protein kinase</keyword>
<evidence type="ECO:0000256" key="3">
    <source>
        <dbReference type="ARBA" id="ARBA00022777"/>
    </source>
</evidence>
<dbReference type="RefSeq" id="WP_394823689.1">
    <property type="nucleotide sequence ID" value="NZ_CP089984.1"/>
</dbReference>
<dbReference type="PANTHER" id="PTHR43289:SF6">
    <property type="entry name" value="SERINE_THREONINE-PROTEIN KINASE NEKL-3"/>
    <property type="match status" value="1"/>
</dbReference>
<feature type="region of interest" description="Disordered" evidence="5">
    <location>
        <begin position="443"/>
        <end position="469"/>
    </location>
</feature>
<gene>
    <name evidence="8" type="ORF">LZC94_40360</name>
</gene>
<dbReference type="PROSITE" id="PS50011">
    <property type="entry name" value="PROTEIN_KINASE_DOM"/>
    <property type="match status" value="1"/>
</dbReference>
<feature type="compositionally biased region" description="Basic and acidic residues" evidence="5">
    <location>
        <begin position="397"/>
        <end position="406"/>
    </location>
</feature>
<keyword evidence="2" id="KW-0547">Nucleotide-binding</keyword>
<sequence>MSTGDPLGMIGQVLHGQFRVDDLVEDGKRSFLYRGAHLMLEVPIAIKCMKAPSSGSHEQFIRRFRHESRLHYKLSQASPHVVRVLASGTAVAPNGSQLTPFMVLEWLEGQTLARDLERRRAAGQRGRTLTEAIRLLDPPVEALAFAHAHGIVHREVTPDNLFLAKVGGGQRIKLLDLGVAKILGERALDLPPPSQSMGLVPIGAPAYAAPEQYSSGVGAVGPWTDVYAIALVLLEMLMDRPVIEEGPVPMGVRVLDVARRPTPRALGLEVSNRVEAVLAQAVAARPEDRPQDAGELWGMLKNALMRDQDSLQRVSKLPVTAVPGFDSSGAPISEVTGAELPTAALLLQQERERASLPAELRETVASRDTLTTRSDSITTPRADEMAVHMARAAAAAEGRDSPETSREPPTMMVAAEDLSYDELGTKTLERMSLPRGMLETTLSSAVRPPFTEPASQGTPPREPESADENTRIMEADELRGLSLSMDPQEPVSRQAELFLLADTKVSPRGLLVDPAADAKNPDITVRNPDTTTKAPLLPPPPKPAVVPNLGTTWPVPNAATPAGAGSHPPFPFQAPGQPPFPTGAPAGQMVQQYVAPTGPFVPAGAGAPGPNGTSVQPKKKEGVSVALVAILLVLGLLVAVGAALWVAARLGWI</sequence>
<feature type="region of interest" description="Disordered" evidence="5">
    <location>
        <begin position="389"/>
        <end position="409"/>
    </location>
</feature>
<dbReference type="Gene3D" id="1.10.510.10">
    <property type="entry name" value="Transferase(Phosphotransferase) domain 1"/>
    <property type="match status" value="1"/>
</dbReference>
<dbReference type="PANTHER" id="PTHR43289">
    <property type="entry name" value="MITOGEN-ACTIVATED PROTEIN KINASE KINASE KINASE 20-RELATED"/>
    <property type="match status" value="1"/>
</dbReference>
<reference evidence="8 9" key="1">
    <citation type="submission" date="2021-12" db="EMBL/GenBank/DDBJ databases">
        <title>Discovery of the Pendulisporaceae a myxobacterial family with distinct sporulation behavior and unique specialized metabolism.</title>
        <authorList>
            <person name="Garcia R."/>
            <person name="Popoff A."/>
            <person name="Bader C.D."/>
            <person name="Loehr J."/>
            <person name="Walesch S."/>
            <person name="Walt C."/>
            <person name="Boldt J."/>
            <person name="Bunk B."/>
            <person name="Haeckl F.J.F.P.J."/>
            <person name="Gunesch A.P."/>
            <person name="Birkelbach J."/>
            <person name="Nuebel U."/>
            <person name="Pietschmann T."/>
            <person name="Bach T."/>
            <person name="Mueller R."/>
        </authorList>
    </citation>
    <scope>NUCLEOTIDE SEQUENCE [LARGE SCALE GENOMIC DNA]</scope>
    <source>
        <strain evidence="8 9">MSr11954</strain>
    </source>
</reference>
<feature type="transmembrane region" description="Helical" evidence="6">
    <location>
        <begin position="623"/>
        <end position="648"/>
    </location>
</feature>
<evidence type="ECO:0000256" key="1">
    <source>
        <dbReference type="ARBA" id="ARBA00022679"/>
    </source>
</evidence>
<dbReference type="EMBL" id="CP089984">
    <property type="protein sequence ID" value="WXB14071.1"/>
    <property type="molecule type" value="Genomic_DNA"/>
</dbReference>
<evidence type="ECO:0000313" key="9">
    <source>
        <dbReference type="Proteomes" id="UP001370348"/>
    </source>
</evidence>
<evidence type="ECO:0000256" key="5">
    <source>
        <dbReference type="SAM" id="MobiDB-lite"/>
    </source>
</evidence>
<dbReference type="GO" id="GO:0004674">
    <property type="term" value="F:protein serine/threonine kinase activity"/>
    <property type="evidence" value="ECO:0007669"/>
    <property type="project" value="UniProtKB-KW"/>
</dbReference>
<evidence type="ECO:0000256" key="4">
    <source>
        <dbReference type="ARBA" id="ARBA00022840"/>
    </source>
</evidence>
<accession>A0ABZ2LWA7</accession>
<evidence type="ECO:0000256" key="6">
    <source>
        <dbReference type="SAM" id="Phobius"/>
    </source>
</evidence>
<dbReference type="SUPFAM" id="SSF56112">
    <property type="entry name" value="Protein kinase-like (PK-like)"/>
    <property type="match status" value="1"/>
</dbReference>
<evidence type="ECO:0000256" key="2">
    <source>
        <dbReference type="ARBA" id="ARBA00022741"/>
    </source>
</evidence>
<name>A0ABZ2LWA7_9BACT</name>
<dbReference type="Gene3D" id="3.30.200.20">
    <property type="entry name" value="Phosphorylase Kinase, domain 1"/>
    <property type="match status" value="1"/>
</dbReference>
<keyword evidence="4" id="KW-0067">ATP-binding</keyword>
<proteinExistence type="predicted"/>
<keyword evidence="1" id="KW-0808">Transferase</keyword>
<evidence type="ECO:0000313" key="8">
    <source>
        <dbReference type="EMBL" id="WXB14071.1"/>
    </source>
</evidence>
<dbReference type="Pfam" id="PF00069">
    <property type="entry name" value="Pkinase"/>
    <property type="match status" value="1"/>
</dbReference>
<keyword evidence="9" id="KW-1185">Reference proteome</keyword>
<protein>
    <submittedName>
        <fullName evidence="8">Serine/threonine protein kinase</fullName>
    </submittedName>
</protein>
<dbReference type="CDD" id="cd14014">
    <property type="entry name" value="STKc_PknB_like"/>
    <property type="match status" value="1"/>
</dbReference>
<keyword evidence="3 8" id="KW-0418">Kinase</keyword>
<dbReference type="Proteomes" id="UP001370348">
    <property type="component" value="Chromosome"/>
</dbReference>
<keyword evidence="6" id="KW-1133">Transmembrane helix</keyword>
<dbReference type="InterPro" id="IPR011009">
    <property type="entry name" value="Kinase-like_dom_sf"/>
</dbReference>
<evidence type="ECO:0000259" key="7">
    <source>
        <dbReference type="PROSITE" id="PS50011"/>
    </source>
</evidence>
<feature type="region of interest" description="Disordered" evidence="5">
    <location>
        <begin position="519"/>
        <end position="541"/>
    </location>
</feature>